<reference evidence="2" key="1">
    <citation type="submission" date="2019-10" db="EMBL/GenBank/DDBJ databases">
        <title>Lacipirellula parvula gen. nov., sp. nov., representing a lineage of planctomycetes widespread in freshwater anoxic habitats, and description of the family Lacipirellulaceae.</title>
        <authorList>
            <person name="Dedysh S.N."/>
            <person name="Kulichevskaya I.S."/>
            <person name="Beletsky A.V."/>
            <person name="Rakitin A.L."/>
            <person name="Mardanov A.V."/>
            <person name="Ivanova A.A."/>
            <person name="Saltykova V.X."/>
            <person name="Rijpstra W.I.C."/>
            <person name="Sinninghe Damste J.S."/>
            <person name="Ravin N.V."/>
        </authorList>
    </citation>
    <scope>NUCLEOTIDE SEQUENCE [LARGE SCALE GENOMIC DNA]</scope>
    <source>
        <strain evidence="2">PX69</strain>
    </source>
</reference>
<dbReference type="InterPro" id="IPR011013">
    <property type="entry name" value="Gal_mutarotase_sf_dom"/>
</dbReference>
<dbReference type="GO" id="GO:0005975">
    <property type="term" value="P:carbohydrate metabolic process"/>
    <property type="evidence" value="ECO:0007669"/>
    <property type="project" value="InterPro"/>
</dbReference>
<dbReference type="KEGG" id="lpav:PLANPX_0865"/>
<name>A0A5K7X9Z9_9BACT</name>
<organism evidence="1 2">
    <name type="scientific">Lacipirellula parvula</name>
    <dbReference type="NCBI Taxonomy" id="2650471"/>
    <lineage>
        <taxon>Bacteria</taxon>
        <taxon>Pseudomonadati</taxon>
        <taxon>Planctomycetota</taxon>
        <taxon>Planctomycetia</taxon>
        <taxon>Pirellulales</taxon>
        <taxon>Lacipirellulaceae</taxon>
        <taxon>Lacipirellula</taxon>
    </lineage>
</organism>
<dbReference type="RefSeq" id="WP_152097425.1">
    <property type="nucleotide sequence ID" value="NZ_AP021861.1"/>
</dbReference>
<dbReference type="GO" id="GO:0003824">
    <property type="term" value="F:catalytic activity"/>
    <property type="evidence" value="ECO:0007669"/>
    <property type="project" value="InterPro"/>
</dbReference>
<dbReference type="SUPFAM" id="SSF74650">
    <property type="entry name" value="Galactose mutarotase-like"/>
    <property type="match status" value="1"/>
</dbReference>
<dbReference type="InterPro" id="IPR014718">
    <property type="entry name" value="GH-type_carb-bd"/>
</dbReference>
<dbReference type="AlphaFoldDB" id="A0A5K7X9Z9"/>
<dbReference type="EMBL" id="AP021861">
    <property type="protein sequence ID" value="BBO31253.1"/>
    <property type="molecule type" value="Genomic_DNA"/>
</dbReference>
<dbReference type="Gene3D" id="2.70.98.10">
    <property type="match status" value="1"/>
</dbReference>
<dbReference type="Pfam" id="PF14486">
    <property type="entry name" value="DUF4432"/>
    <property type="match status" value="1"/>
</dbReference>
<evidence type="ECO:0000313" key="2">
    <source>
        <dbReference type="Proteomes" id="UP000326837"/>
    </source>
</evidence>
<proteinExistence type="predicted"/>
<dbReference type="GO" id="GO:0030246">
    <property type="term" value="F:carbohydrate binding"/>
    <property type="evidence" value="ECO:0007669"/>
    <property type="project" value="InterPro"/>
</dbReference>
<dbReference type="CDD" id="cd09023">
    <property type="entry name" value="Aldose_epim_Ec_c4013"/>
    <property type="match status" value="1"/>
</dbReference>
<evidence type="ECO:0008006" key="3">
    <source>
        <dbReference type="Google" id="ProtNLM"/>
    </source>
</evidence>
<accession>A0A5K7X9Z9</accession>
<dbReference type="Proteomes" id="UP000326837">
    <property type="component" value="Chromosome"/>
</dbReference>
<sequence>MAVHRWLLCDAKQRHYAEPQRISSAAVSTSSSMWSIETQTLRGGRQDGVDVIEVDNGAMRFVVVPTRGMNVWKCWLGSRELSWPSPVEGPVHPQFVPLEEASGAGWLEGFDELLTRCGLHSNGPSEFAADGRLTNPLHGRIANSPAHWVEASYDEESQEIAIEGIVCEQRFGAYSLQLTSRISTRLGETALRVNDRVANRTSRPADCQLLYHINFGSPLLDEGSQFIAPAARLTPRDEISAAGLNDWDRYSARDETVAEEVYFLELAADAQGNTQALLKNGAGQLGVSVRFNVRQLPYFTLWKDRLGAEKFRVTGLEPGTNYPNQRTLESRAGRVVSLGAAEEKEFEVMIQFHAEATAVKQACDEIAFLQSSLPPRVV</sequence>
<dbReference type="InterPro" id="IPR027839">
    <property type="entry name" value="DUF4432"/>
</dbReference>
<evidence type="ECO:0000313" key="1">
    <source>
        <dbReference type="EMBL" id="BBO31253.1"/>
    </source>
</evidence>
<gene>
    <name evidence="1" type="ORF">PLANPX_0865</name>
</gene>
<keyword evidence="2" id="KW-1185">Reference proteome</keyword>
<protein>
    <recommendedName>
        <fullName evidence="3">DUF4432 domain-containing protein</fullName>
    </recommendedName>
</protein>